<proteinExistence type="predicted"/>
<name>A0ABW8K5Y4_9GAMM</name>
<feature type="chain" id="PRO_5046953282" evidence="2">
    <location>
        <begin position="21"/>
        <end position="165"/>
    </location>
</feature>
<evidence type="ECO:0000259" key="3">
    <source>
        <dbReference type="Pfam" id="PF13827"/>
    </source>
</evidence>
<keyword evidence="2" id="KW-0732">Signal</keyword>
<accession>A0ABW8K5Y4</accession>
<dbReference type="Proteomes" id="UP001620408">
    <property type="component" value="Unassembled WGS sequence"/>
</dbReference>
<feature type="domain" description="DUF4189" evidence="3">
    <location>
        <begin position="65"/>
        <end position="158"/>
    </location>
</feature>
<evidence type="ECO:0000256" key="2">
    <source>
        <dbReference type="SAM" id="SignalP"/>
    </source>
</evidence>
<sequence length="165" mass="17263">MKLKLLLLLCMLSLSAASYAEGGCPPGMIPEGGQGVMSCRPIPGYDQGQGQSRPQAPPMRWASKWGAIATDTPTGTLGISTDASSQDEAEQKALEDCQAKSGSKCKLQLSYANGCGVMVLGNKGFNTQTASTLEGAKKSGMDMCNAESDGCHVYYSGCSLPQRIQ</sequence>
<protein>
    <submittedName>
        <fullName evidence="4">DUF4189 domain-containing protein</fullName>
    </submittedName>
</protein>
<gene>
    <name evidence="4" type="ORF">ISS97_06440</name>
</gene>
<evidence type="ECO:0000313" key="4">
    <source>
        <dbReference type="EMBL" id="MFK2916894.1"/>
    </source>
</evidence>
<evidence type="ECO:0000256" key="1">
    <source>
        <dbReference type="SAM" id="MobiDB-lite"/>
    </source>
</evidence>
<organism evidence="4 5">
    <name type="scientific">Dyella koreensis</name>
    <dbReference type="NCBI Taxonomy" id="311235"/>
    <lineage>
        <taxon>Bacteria</taxon>
        <taxon>Pseudomonadati</taxon>
        <taxon>Pseudomonadota</taxon>
        <taxon>Gammaproteobacteria</taxon>
        <taxon>Lysobacterales</taxon>
        <taxon>Rhodanobacteraceae</taxon>
        <taxon>Dyella</taxon>
    </lineage>
</organism>
<dbReference type="EMBL" id="JADIKD010000008">
    <property type="protein sequence ID" value="MFK2916894.1"/>
    <property type="molecule type" value="Genomic_DNA"/>
</dbReference>
<dbReference type="Pfam" id="PF13827">
    <property type="entry name" value="DUF4189"/>
    <property type="match status" value="1"/>
</dbReference>
<dbReference type="RefSeq" id="WP_404580050.1">
    <property type="nucleotide sequence ID" value="NZ_JADIKD010000008.1"/>
</dbReference>
<feature type="region of interest" description="Disordered" evidence="1">
    <location>
        <begin position="69"/>
        <end position="88"/>
    </location>
</feature>
<dbReference type="InterPro" id="IPR025240">
    <property type="entry name" value="DUF4189"/>
</dbReference>
<feature type="compositionally biased region" description="Polar residues" evidence="1">
    <location>
        <begin position="71"/>
        <end position="86"/>
    </location>
</feature>
<feature type="signal peptide" evidence="2">
    <location>
        <begin position="1"/>
        <end position="20"/>
    </location>
</feature>
<comment type="caution">
    <text evidence="4">The sequence shown here is derived from an EMBL/GenBank/DDBJ whole genome shotgun (WGS) entry which is preliminary data.</text>
</comment>
<keyword evidence="5" id="KW-1185">Reference proteome</keyword>
<reference evidence="4 5" key="1">
    <citation type="submission" date="2020-10" db="EMBL/GenBank/DDBJ databases">
        <title>Phylogeny of dyella-like bacteria.</title>
        <authorList>
            <person name="Fu J."/>
        </authorList>
    </citation>
    <scope>NUCLEOTIDE SEQUENCE [LARGE SCALE GENOMIC DNA]</scope>
    <source>
        <strain evidence="4 5">BB4</strain>
    </source>
</reference>
<evidence type="ECO:0000313" key="5">
    <source>
        <dbReference type="Proteomes" id="UP001620408"/>
    </source>
</evidence>